<sequence length="77" mass="9218">MHYQHYNSQILLVINPAGVIRKLYTPFRVTCIIPVADIPLHAWVYVDEVWCNVQDELYFIIFGQIHHYRHFKIAVCF</sequence>
<name>A0A1N7QQC9_9BACT</name>
<dbReference type="Proteomes" id="UP000186917">
    <property type="component" value="Unassembled WGS sequence"/>
</dbReference>
<dbReference type="RefSeq" id="WP_076380437.1">
    <property type="nucleotide sequence ID" value="NZ_AP017422.1"/>
</dbReference>
<dbReference type="AlphaFoldDB" id="A0A1N7QQC9"/>
<evidence type="ECO:0000313" key="2">
    <source>
        <dbReference type="Proteomes" id="UP000186917"/>
    </source>
</evidence>
<keyword evidence="2" id="KW-1185">Reference proteome</keyword>
<proteinExistence type="predicted"/>
<dbReference type="EMBL" id="FTOR01000006">
    <property type="protein sequence ID" value="SIT25115.1"/>
    <property type="molecule type" value="Genomic_DNA"/>
</dbReference>
<evidence type="ECO:0000313" key="1">
    <source>
        <dbReference type="EMBL" id="SIT25115.1"/>
    </source>
</evidence>
<protein>
    <submittedName>
        <fullName evidence="1">Uncharacterized protein</fullName>
    </submittedName>
</protein>
<dbReference type="STRING" id="477680.SAMN05421788_106242"/>
<gene>
    <name evidence="1" type="ORF">SAMN05421788_106242</name>
</gene>
<reference evidence="2" key="1">
    <citation type="submission" date="2017-01" db="EMBL/GenBank/DDBJ databases">
        <authorList>
            <person name="Varghese N."/>
            <person name="Submissions S."/>
        </authorList>
    </citation>
    <scope>NUCLEOTIDE SEQUENCE [LARGE SCALE GENOMIC DNA]</scope>
    <source>
        <strain evidence="2">DSM 21054</strain>
    </source>
</reference>
<accession>A0A1N7QQC9</accession>
<organism evidence="1 2">
    <name type="scientific">Filimonas lacunae</name>
    <dbReference type="NCBI Taxonomy" id="477680"/>
    <lineage>
        <taxon>Bacteria</taxon>
        <taxon>Pseudomonadati</taxon>
        <taxon>Bacteroidota</taxon>
        <taxon>Chitinophagia</taxon>
        <taxon>Chitinophagales</taxon>
        <taxon>Chitinophagaceae</taxon>
        <taxon>Filimonas</taxon>
    </lineage>
</organism>
<dbReference type="OrthoDB" id="679015at2"/>